<organism evidence="2 3">
    <name type="scientific">Sphaerisporangium corydalis</name>
    <dbReference type="NCBI Taxonomy" id="1441875"/>
    <lineage>
        <taxon>Bacteria</taxon>
        <taxon>Bacillati</taxon>
        <taxon>Actinomycetota</taxon>
        <taxon>Actinomycetes</taxon>
        <taxon>Streptosporangiales</taxon>
        <taxon>Streptosporangiaceae</taxon>
        <taxon>Sphaerisporangium</taxon>
    </lineage>
</organism>
<gene>
    <name evidence="2" type="ORF">ACFO8L_33455</name>
</gene>
<evidence type="ECO:0000256" key="1">
    <source>
        <dbReference type="SAM" id="MobiDB-lite"/>
    </source>
</evidence>
<feature type="region of interest" description="Disordered" evidence="1">
    <location>
        <begin position="1"/>
        <end position="23"/>
    </location>
</feature>
<dbReference type="EMBL" id="JBHSFN010000028">
    <property type="protein sequence ID" value="MFC4591042.1"/>
    <property type="molecule type" value="Genomic_DNA"/>
</dbReference>
<dbReference type="RefSeq" id="WP_262843569.1">
    <property type="nucleotide sequence ID" value="NZ_JANZYP010000019.1"/>
</dbReference>
<evidence type="ECO:0000313" key="3">
    <source>
        <dbReference type="Proteomes" id="UP001595891"/>
    </source>
</evidence>
<sequence>MNARTPRPARRVHAPAPPSSRWDRLKRQARRPLVWLVATLGTALAGVVAALVSQAGAPLVEAVGGDPVSAVVASSESLGGYALPGAFFVSPDRTVPGDSVPGYLTAQGAVPVGVLRMVVVLEGRGRGGVRITGIRPVVVERGEALSGTYLQCCVYGAGPVDPLLMEVELGAGPPVLLLGGRPYFPGKNIDLDLNERITLNVEFSAARHRYAWYLEVAFTAAGRAGTMRITDAGGRPFALTDRAARYGARFAEDPAQPGLFTAVTGHR</sequence>
<evidence type="ECO:0000313" key="2">
    <source>
        <dbReference type="EMBL" id="MFC4591042.1"/>
    </source>
</evidence>
<keyword evidence="3" id="KW-1185">Reference proteome</keyword>
<protein>
    <submittedName>
        <fullName evidence="2">Uncharacterized protein</fullName>
    </submittedName>
</protein>
<comment type="caution">
    <text evidence="2">The sequence shown here is derived from an EMBL/GenBank/DDBJ whole genome shotgun (WGS) entry which is preliminary data.</text>
</comment>
<name>A0ABV9ENJ6_9ACTN</name>
<accession>A0ABV9ENJ6</accession>
<proteinExistence type="predicted"/>
<reference evidence="3" key="1">
    <citation type="journal article" date="2019" name="Int. J. Syst. Evol. Microbiol.">
        <title>The Global Catalogue of Microorganisms (GCM) 10K type strain sequencing project: providing services to taxonomists for standard genome sequencing and annotation.</title>
        <authorList>
            <consortium name="The Broad Institute Genomics Platform"/>
            <consortium name="The Broad Institute Genome Sequencing Center for Infectious Disease"/>
            <person name="Wu L."/>
            <person name="Ma J."/>
        </authorList>
    </citation>
    <scope>NUCLEOTIDE SEQUENCE [LARGE SCALE GENOMIC DNA]</scope>
    <source>
        <strain evidence="3">CCUG 49560</strain>
    </source>
</reference>
<dbReference type="Proteomes" id="UP001595891">
    <property type="component" value="Unassembled WGS sequence"/>
</dbReference>